<dbReference type="EMBL" id="BSDO01000007">
    <property type="protein sequence ID" value="GLI24262.1"/>
    <property type="molecule type" value="Genomic_DNA"/>
</dbReference>
<sequence>MRAYVMRFDKVRASLELALTLAASSTGLSLEEISALHGVSRSTAERMRNLVADMFGPLERIHEGKIVRFRLPNLPKGVQFIATPTAEELAELRNLAQAMQARDPARASLLDSLSRKISAGLRAADRRRLEADVELHLETEVWAHTPGPAQLCKPEVLKAIRHAILAARLLEIRYRKVGDETSRSYRAIPYGLIFGRSHYLVVGFPDNDQPRQLRLDRIDTAAELEERASRPEGFSLRAYAERSFGFFQEEPEPIELVFDPSIAPEFRDQSLHPDQRMEMLADGSLRVTFEAGGFSELAQFLTPYVNMVKVMKPERLRGLMAAATMEPGQP</sequence>
<dbReference type="PANTHER" id="PTHR34580">
    <property type="match status" value="1"/>
</dbReference>
<organism evidence="3 4">
    <name type="scientific">Xanthobacter flavus</name>
    <dbReference type="NCBI Taxonomy" id="281"/>
    <lineage>
        <taxon>Bacteria</taxon>
        <taxon>Pseudomonadati</taxon>
        <taxon>Pseudomonadota</taxon>
        <taxon>Alphaproteobacteria</taxon>
        <taxon>Hyphomicrobiales</taxon>
        <taxon>Xanthobacteraceae</taxon>
        <taxon>Xanthobacter</taxon>
    </lineage>
</organism>
<evidence type="ECO:0000259" key="2">
    <source>
        <dbReference type="Pfam" id="PF25583"/>
    </source>
</evidence>
<reference evidence="3" key="1">
    <citation type="submission" date="2022-12" db="EMBL/GenBank/DDBJ databases">
        <title>Reference genome sequencing for broad-spectrum identification of bacterial and archaeal isolates by mass spectrometry.</title>
        <authorList>
            <person name="Sekiguchi Y."/>
            <person name="Tourlousse D.M."/>
        </authorList>
    </citation>
    <scope>NUCLEOTIDE SEQUENCE</scope>
    <source>
        <strain evidence="3">301</strain>
    </source>
</reference>
<dbReference type="Pfam" id="PF25583">
    <property type="entry name" value="WCX"/>
    <property type="match status" value="1"/>
</dbReference>
<keyword evidence="3" id="KW-0238">DNA-binding</keyword>
<gene>
    <name evidence="3" type="ORF">XFLAVUS301_39360</name>
</gene>
<proteinExistence type="predicted"/>
<name>A0A9W6CS32_XANFL</name>
<evidence type="ECO:0000259" key="1">
    <source>
        <dbReference type="Pfam" id="PF13280"/>
    </source>
</evidence>
<dbReference type="InterPro" id="IPR051534">
    <property type="entry name" value="CBASS_pafABC_assoc_protein"/>
</dbReference>
<dbReference type="InterPro" id="IPR057727">
    <property type="entry name" value="WCX_dom"/>
</dbReference>
<feature type="domain" description="WCX" evidence="2">
    <location>
        <begin position="251"/>
        <end position="323"/>
    </location>
</feature>
<comment type="caution">
    <text evidence="3">The sequence shown here is derived from an EMBL/GenBank/DDBJ whole genome shotgun (WGS) entry which is preliminary data.</text>
</comment>
<feature type="domain" description="WYL" evidence="1">
    <location>
        <begin position="155"/>
        <end position="221"/>
    </location>
</feature>
<evidence type="ECO:0000313" key="4">
    <source>
        <dbReference type="Proteomes" id="UP001144397"/>
    </source>
</evidence>
<protein>
    <submittedName>
        <fullName evidence="3">DNA-binding transcriptional regulator</fullName>
    </submittedName>
</protein>
<dbReference type="Proteomes" id="UP001144397">
    <property type="component" value="Unassembled WGS sequence"/>
</dbReference>
<evidence type="ECO:0000313" key="3">
    <source>
        <dbReference type="EMBL" id="GLI24262.1"/>
    </source>
</evidence>
<dbReference type="PROSITE" id="PS52050">
    <property type="entry name" value="WYL"/>
    <property type="match status" value="1"/>
</dbReference>
<accession>A0A9W6CS32</accession>
<dbReference type="InterPro" id="IPR026881">
    <property type="entry name" value="WYL_dom"/>
</dbReference>
<dbReference type="PANTHER" id="PTHR34580:SF1">
    <property type="entry name" value="PROTEIN PAFC"/>
    <property type="match status" value="1"/>
</dbReference>
<dbReference type="Pfam" id="PF13280">
    <property type="entry name" value="WYL"/>
    <property type="match status" value="1"/>
</dbReference>
<dbReference type="AlphaFoldDB" id="A0A9W6CS32"/>
<dbReference type="GO" id="GO:0003677">
    <property type="term" value="F:DNA binding"/>
    <property type="evidence" value="ECO:0007669"/>
    <property type="project" value="UniProtKB-KW"/>
</dbReference>